<name>A0A1I5VGP6_9FIRM</name>
<accession>A0A1I5VGP6</accession>
<keyword evidence="2" id="KW-1185">Reference proteome</keyword>
<evidence type="ECO:0000313" key="2">
    <source>
        <dbReference type="Proteomes" id="UP000182624"/>
    </source>
</evidence>
<reference evidence="2" key="1">
    <citation type="submission" date="2016-10" db="EMBL/GenBank/DDBJ databases">
        <authorList>
            <person name="Varghese N."/>
            <person name="Submissions S."/>
        </authorList>
    </citation>
    <scope>NUCLEOTIDE SEQUENCE [LARGE SCALE GENOMIC DNA]</scope>
    <source>
        <strain evidence="2">P18</strain>
    </source>
</reference>
<dbReference type="RefSeq" id="WP_177201645.1">
    <property type="nucleotide sequence ID" value="NZ_FOXO01000017.1"/>
</dbReference>
<evidence type="ECO:0000313" key="1">
    <source>
        <dbReference type="EMBL" id="SFQ06660.1"/>
    </source>
</evidence>
<gene>
    <name evidence="1" type="ORF">SAMN04487928_11731</name>
</gene>
<organism evidence="1 2">
    <name type="scientific">Butyrivibrio proteoclasticus</name>
    <dbReference type="NCBI Taxonomy" id="43305"/>
    <lineage>
        <taxon>Bacteria</taxon>
        <taxon>Bacillati</taxon>
        <taxon>Bacillota</taxon>
        <taxon>Clostridia</taxon>
        <taxon>Lachnospirales</taxon>
        <taxon>Lachnospiraceae</taxon>
        <taxon>Butyrivibrio</taxon>
    </lineage>
</organism>
<dbReference type="EMBL" id="FOXO01000017">
    <property type="protein sequence ID" value="SFQ06660.1"/>
    <property type="molecule type" value="Genomic_DNA"/>
</dbReference>
<proteinExistence type="predicted"/>
<dbReference type="Proteomes" id="UP000182624">
    <property type="component" value="Unassembled WGS sequence"/>
</dbReference>
<protein>
    <submittedName>
        <fullName evidence="1">Uncharacterized protein</fullName>
    </submittedName>
</protein>
<dbReference type="AlphaFoldDB" id="A0A1I5VGP6"/>
<sequence>MLIKCRLIRINSQYTLLFSYEIRIRWRVTCNLIRINGQHTLLFSYRIRIRQRATYNPIRTRREKGARDSHIVRIKTKNCAGLIRTLAMLGVGVGAYSDSEHVAALREGLVKELDAIAKAEGIGRKK</sequence>